<keyword evidence="2" id="KW-1185">Reference proteome</keyword>
<dbReference type="Proteomes" id="UP000308600">
    <property type="component" value="Unassembled WGS sequence"/>
</dbReference>
<sequence>MTNQQLSSRHQSRIYDFFKTLSNPFALQSRVQLQRSDTTHHAPEVPTMPAPPAPALVEHKKTTTTITRTTTTTTTTTTRTYKINPALPGDTMENPIIIDGAGDPDEVEIVSGPAPQPVRRICA</sequence>
<organism evidence="1 2">
    <name type="scientific">Pluteus cervinus</name>
    <dbReference type="NCBI Taxonomy" id="181527"/>
    <lineage>
        <taxon>Eukaryota</taxon>
        <taxon>Fungi</taxon>
        <taxon>Dikarya</taxon>
        <taxon>Basidiomycota</taxon>
        <taxon>Agaricomycotina</taxon>
        <taxon>Agaricomycetes</taxon>
        <taxon>Agaricomycetidae</taxon>
        <taxon>Agaricales</taxon>
        <taxon>Pluteineae</taxon>
        <taxon>Pluteaceae</taxon>
        <taxon>Pluteus</taxon>
    </lineage>
</organism>
<proteinExistence type="predicted"/>
<accession>A0ACD3A2A3</accession>
<evidence type="ECO:0000313" key="1">
    <source>
        <dbReference type="EMBL" id="TFK59837.1"/>
    </source>
</evidence>
<evidence type="ECO:0000313" key="2">
    <source>
        <dbReference type="Proteomes" id="UP000308600"/>
    </source>
</evidence>
<name>A0ACD3A2A3_9AGAR</name>
<dbReference type="EMBL" id="ML208883">
    <property type="protein sequence ID" value="TFK59837.1"/>
    <property type="molecule type" value="Genomic_DNA"/>
</dbReference>
<gene>
    <name evidence="1" type="ORF">BDN72DRAFT_905493</name>
</gene>
<reference evidence="1 2" key="1">
    <citation type="journal article" date="2019" name="Nat. Ecol. Evol.">
        <title>Megaphylogeny resolves global patterns of mushroom evolution.</title>
        <authorList>
            <person name="Varga T."/>
            <person name="Krizsan K."/>
            <person name="Foldi C."/>
            <person name="Dima B."/>
            <person name="Sanchez-Garcia M."/>
            <person name="Sanchez-Ramirez S."/>
            <person name="Szollosi G.J."/>
            <person name="Szarkandi J.G."/>
            <person name="Papp V."/>
            <person name="Albert L."/>
            <person name="Andreopoulos W."/>
            <person name="Angelini C."/>
            <person name="Antonin V."/>
            <person name="Barry K.W."/>
            <person name="Bougher N.L."/>
            <person name="Buchanan P."/>
            <person name="Buyck B."/>
            <person name="Bense V."/>
            <person name="Catcheside P."/>
            <person name="Chovatia M."/>
            <person name="Cooper J."/>
            <person name="Damon W."/>
            <person name="Desjardin D."/>
            <person name="Finy P."/>
            <person name="Geml J."/>
            <person name="Haridas S."/>
            <person name="Hughes K."/>
            <person name="Justo A."/>
            <person name="Karasinski D."/>
            <person name="Kautmanova I."/>
            <person name="Kiss B."/>
            <person name="Kocsube S."/>
            <person name="Kotiranta H."/>
            <person name="LaButti K.M."/>
            <person name="Lechner B.E."/>
            <person name="Liimatainen K."/>
            <person name="Lipzen A."/>
            <person name="Lukacs Z."/>
            <person name="Mihaltcheva S."/>
            <person name="Morgado L.N."/>
            <person name="Niskanen T."/>
            <person name="Noordeloos M.E."/>
            <person name="Ohm R.A."/>
            <person name="Ortiz-Santana B."/>
            <person name="Ovrebo C."/>
            <person name="Racz N."/>
            <person name="Riley R."/>
            <person name="Savchenko A."/>
            <person name="Shiryaev A."/>
            <person name="Soop K."/>
            <person name="Spirin V."/>
            <person name="Szebenyi C."/>
            <person name="Tomsovsky M."/>
            <person name="Tulloss R.E."/>
            <person name="Uehling J."/>
            <person name="Grigoriev I.V."/>
            <person name="Vagvolgyi C."/>
            <person name="Papp T."/>
            <person name="Martin F.M."/>
            <person name="Miettinen O."/>
            <person name="Hibbett D.S."/>
            <person name="Nagy L.G."/>
        </authorList>
    </citation>
    <scope>NUCLEOTIDE SEQUENCE [LARGE SCALE GENOMIC DNA]</scope>
    <source>
        <strain evidence="1 2">NL-1719</strain>
    </source>
</reference>
<protein>
    <submittedName>
        <fullName evidence="1">Uncharacterized protein</fullName>
    </submittedName>
</protein>